<protein>
    <recommendedName>
        <fullName evidence="3">Nudix hydrolase domain-containing protein</fullName>
    </recommendedName>
</protein>
<dbReference type="CDD" id="cd02883">
    <property type="entry name" value="NUDIX_Hydrolase"/>
    <property type="match status" value="1"/>
</dbReference>
<dbReference type="Proteomes" id="UP000813824">
    <property type="component" value="Unassembled WGS sequence"/>
</dbReference>
<feature type="compositionally biased region" description="Polar residues" evidence="2">
    <location>
        <begin position="22"/>
        <end position="31"/>
    </location>
</feature>
<dbReference type="Gene3D" id="3.90.79.10">
    <property type="entry name" value="Nucleoside Triphosphate Pyrophosphohydrolase"/>
    <property type="match status" value="1"/>
</dbReference>
<sequence>MSTSICEVAGSQEISFTVSAQKDLSDAGQTDGNDHDSAGGDVVVSSSKNEVAHNKSALAQPVVPIGPSSSPAIPDSMFFAANFLIGAGILIIQRETGKVVVIHGSRRPEYCFLPRGRKDVGEDIQAAALREGYEESGYRPTLLPLPIPSLAPYSPADARPQEEKRLTTEPLYISMHHFPAGMEFLPPGKQNPGMYFRFYFVGEIPADAEREEGTRVEFEDDYVTELLDYDEAHSKLQDPEITVLEVGYRLWNEKRQMVSDGI</sequence>
<dbReference type="InterPro" id="IPR020084">
    <property type="entry name" value="NUDIX_hydrolase_CS"/>
</dbReference>
<dbReference type="SUPFAM" id="SSF55811">
    <property type="entry name" value="Nudix"/>
    <property type="match status" value="1"/>
</dbReference>
<gene>
    <name evidence="4" type="ORF">BXZ70DRAFT_960089</name>
</gene>
<dbReference type="InterPro" id="IPR000086">
    <property type="entry name" value="NUDIX_hydrolase_dom"/>
</dbReference>
<comment type="caution">
    <text evidence="4">The sequence shown here is derived from an EMBL/GenBank/DDBJ whole genome shotgun (WGS) entry which is preliminary data.</text>
</comment>
<feature type="domain" description="Nudix hydrolase" evidence="3">
    <location>
        <begin position="82"/>
        <end position="249"/>
    </location>
</feature>
<dbReference type="InterPro" id="IPR015797">
    <property type="entry name" value="NUDIX_hydrolase-like_dom_sf"/>
</dbReference>
<organism evidence="4 5">
    <name type="scientific">Cristinia sonorae</name>
    <dbReference type="NCBI Taxonomy" id="1940300"/>
    <lineage>
        <taxon>Eukaryota</taxon>
        <taxon>Fungi</taxon>
        <taxon>Dikarya</taxon>
        <taxon>Basidiomycota</taxon>
        <taxon>Agaricomycotina</taxon>
        <taxon>Agaricomycetes</taxon>
        <taxon>Agaricomycetidae</taxon>
        <taxon>Agaricales</taxon>
        <taxon>Pleurotineae</taxon>
        <taxon>Stephanosporaceae</taxon>
        <taxon>Cristinia</taxon>
    </lineage>
</organism>
<feature type="region of interest" description="Disordered" evidence="2">
    <location>
        <begin position="22"/>
        <end position="42"/>
    </location>
</feature>
<name>A0A8K0UFI5_9AGAR</name>
<dbReference type="PROSITE" id="PS00893">
    <property type="entry name" value="NUDIX_BOX"/>
    <property type="match status" value="1"/>
</dbReference>
<dbReference type="GO" id="GO:0016787">
    <property type="term" value="F:hydrolase activity"/>
    <property type="evidence" value="ECO:0007669"/>
    <property type="project" value="UniProtKB-KW"/>
</dbReference>
<accession>A0A8K0UFI5</accession>
<evidence type="ECO:0000256" key="2">
    <source>
        <dbReference type="SAM" id="MobiDB-lite"/>
    </source>
</evidence>
<dbReference type="OrthoDB" id="276276at2759"/>
<keyword evidence="5" id="KW-1185">Reference proteome</keyword>
<evidence type="ECO:0000259" key="3">
    <source>
        <dbReference type="PROSITE" id="PS51462"/>
    </source>
</evidence>
<dbReference type="Pfam" id="PF00293">
    <property type="entry name" value="NUDIX"/>
    <property type="match status" value="1"/>
</dbReference>
<dbReference type="EMBL" id="JAEVFJ010000053">
    <property type="protein sequence ID" value="KAH8080713.1"/>
    <property type="molecule type" value="Genomic_DNA"/>
</dbReference>
<proteinExistence type="predicted"/>
<reference evidence="4" key="1">
    <citation type="journal article" date="2021" name="New Phytol.">
        <title>Evolutionary innovations through gain and loss of genes in the ectomycorrhizal Boletales.</title>
        <authorList>
            <person name="Wu G."/>
            <person name="Miyauchi S."/>
            <person name="Morin E."/>
            <person name="Kuo A."/>
            <person name="Drula E."/>
            <person name="Varga T."/>
            <person name="Kohler A."/>
            <person name="Feng B."/>
            <person name="Cao Y."/>
            <person name="Lipzen A."/>
            <person name="Daum C."/>
            <person name="Hundley H."/>
            <person name="Pangilinan J."/>
            <person name="Johnson J."/>
            <person name="Barry K."/>
            <person name="LaButti K."/>
            <person name="Ng V."/>
            <person name="Ahrendt S."/>
            <person name="Min B."/>
            <person name="Choi I.G."/>
            <person name="Park H."/>
            <person name="Plett J.M."/>
            <person name="Magnuson J."/>
            <person name="Spatafora J.W."/>
            <person name="Nagy L.G."/>
            <person name="Henrissat B."/>
            <person name="Grigoriev I.V."/>
            <person name="Yang Z.L."/>
            <person name="Xu J."/>
            <person name="Martin F.M."/>
        </authorList>
    </citation>
    <scope>NUCLEOTIDE SEQUENCE</scope>
    <source>
        <strain evidence="4">KKN 215</strain>
    </source>
</reference>
<keyword evidence="1" id="KW-0378">Hydrolase</keyword>
<dbReference type="PROSITE" id="PS51462">
    <property type="entry name" value="NUDIX"/>
    <property type="match status" value="1"/>
</dbReference>
<dbReference type="AlphaFoldDB" id="A0A8K0UFI5"/>
<evidence type="ECO:0000256" key="1">
    <source>
        <dbReference type="ARBA" id="ARBA00022801"/>
    </source>
</evidence>
<evidence type="ECO:0000313" key="5">
    <source>
        <dbReference type="Proteomes" id="UP000813824"/>
    </source>
</evidence>
<evidence type="ECO:0000313" key="4">
    <source>
        <dbReference type="EMBL" id="KAH8080713.1"/>
    </source>
</evidence>